<gene>
    <name evidence="1" type="ORF">D2V08_04785</name>
</gene>
<dbReference type="AlphaFoldDB" id="A0A3A1N7D5"/>
<dbReference type="Proteomes" id="UP000266067">
    <property type="component" value="Unassembled WGS sequence"/>
</dbReference>
<reference evidence="1 2" key="1">
    <citation type="submission" date="2018-08" db="EMBL/GenBank/DDBJ databases">
        <title>Proposal of Muricauda 72 sp.nov. and Muricauda NH166 sp.nov., isolated from seawater.</title>
        <authorList>
            <person name="Cheng H."/>
            <person name="Wu Y.-H."/>
            <person name="Guo L.-L."/>
            <person name="Xu X.-W."/>
        </authorList>
    </citation>
    <scope>NUCLEOTIDE SEQUENCE [LARGE SCALE GENOMIC DNA]</scope>
    <source>
        <strain evidence="1 2">KCTC 22173</strain>
    </source>
</reference>
<accession>A0A3A1N7D5</accession>
<sequence>MNVILQSTYYTLYQATNERCFYIDFGQKKIRMPFCQLLSLRHKVMSIDIEDHFDSDLNTHGFEVLTLCNKEHLFILNTLEVLDLKNLVEYGFMAIGLSSKTEALNL</sequence>
<evidence type="ECO:0000313" key="1">
    <source>
        <dbReference type="EMBL" id="RIV34703.1"/>
    </source>
</evidence>
<dbReference type="OrthoDB" id="1442094at2"/>
<organism evidence="1 2">
    <name type="scientific">Flagellimonas lutimaris</name>
    <dbReference type="NCBI Taxonomy" id="475082"/>
    <lineage>
        <taxon>Bacteria</taxon>
        <taxon>Pseudomonadati</taxon>
        <taxon>Bacteroidota</taxon>
        <taxon>Flavobacteriia</taxon>
        <taxon>Flavobacteriales</taxon>
        <taxon>Flavobacteriaceae</taxon>
        <taxon>Flagellimonas</taxon>
    </lineage>
</organism>
<keyword evidence="2" id="KW-1185">Reference proteome</keyword>
<protein>
    <submittedName>
        <fullName evidence="1">Uncharacterized protein</fullName>
    </submittedName>
</protein>
<name>A0A3A1N7D5_9FLAO</name>
<evidence type="ECO:0000313" key="2">
    <source>
        <dbReference type="Proteomes" id="UP000266067"/>
    </source>
</evidence>
<dbReference type="EMBL" id="QXFH01000070">
    <property type="protein sequence ID" value="RIV34703.1"/>
    <property type="molecule type" value="Genomic_DNA"/>
</dbReference>
<comment type="caution">
    <text evidence="1">The sequence shown here is derived from an EMBL/GenBank/DDBJ whole genome shotgun (WGS) entry which is preliminary data.</text>
</comment>
<proteinExistence type="predicted"/>